<dbReference type="InterPro" id="IPR022291">
    <property type="entry name" value="Bacteriocin_synth_cyclodeHase"/>
</dbReference>
<dbReference type="EMBL" id="VFOR01000003">
    <property type="protein sequence ID" value="TQL57329.1"/>
    <property type="molecule type" value="Genomic_DNA"/>
</dbReference>
<dbReference type="PANTHER" id="PTHR37809">
    <property type="entry name" value="RIBOSOMAL PROTEIN S12 METHYLTHIOTRANSFERASE ACCESSORY FACTOR YCAO"/>
    <property type="match status" value="1"/>
</dbReference>
<dbReference type="RefSeq" id="WP_142094420.1">
    <property type="nucleotide sequence ID" value="NZ_BAAAMD010000003.1"/>
</dbReference>
<dbReference type="OrthoDB" id="2379922at2"/>
<reference evidence="2 3" key="1">
    <citation type="submission" date="2019-06" db="EMBL/GenBank/DDBJ databases">
        <title>Sequencing the genomes of 1000 actinobacteria strains.</title>
        <authorList>
            <person name="Klenk H.-P."/>
        </authorList>
    </citation>
    <scope>NUCLEOTIDE SEQUENCE [LARGE SCALE GENOMIC DNA]</scope>
    <source>
        <strain evidence="2 3">DSM 8251</strain>
    </source>
</reference>
<dbReference type="Gene3D" id="3.40.50.720">
    <property type="entry name" value="NAD(P)-binding Rossmann-like Domain"/>
    <property type="match status" value="1"/>
</dbReference>
<dbReference type="NCBIfam" id="TIGR00702">
    <property type="entry name" value="YcaO-type kinase domain"/>
    <property type="match status" value="1"/>
</dbReference>
<dbReference type="NCBIfam" id="TIGR03604">
    <property type="entry name" value="TOMM_cyclo_SagD"/>
    <property type="match status" value="1"/>
</dbReference>
<dbReference type="SUPFAM" id="SSF69572">
    <property type="entry name" value="Activating enzymes of the ubiquitin-like proteins"/>
    <property type="match status" value="1"/>
</dbReference>
<dbReference type="Pfam" id="PF02624">
    <property type="entry name" value="YcaO"/>
    <property type="match status" value="1"/>
</dbReference>
<dbReference type="InterPro" id="IPR027624">
    <property type="entry name" value="TOMM_cyclo_SagD"/>
</dbReference>
<protein>
    <submittedName>
        <fullName evidence="2">Ribosomal protein S12 methylthiotransferase accessory factor</fullName>
    </submittedName>
</protein>
<feature type="domain" description="YcaO" evidence="1">
    <location>
        <begin position="388"/>
        <end position="763"/>
    </location>
</feature>
<keyword evidence="3" id="KW-1185">Reference proteome</keyword>
<dbReference type="Proteomes" id="UP000316196">
    <property type="component" value="Unassembled WGS sequence"/>
</dbReference>
<dbReference type="Gene3D" id="3.30.160.660">
    <property type="match status" value="1"/>
</dbReference>
<keyword evidence="2" id="KW-0689">Ribosomal protein</keyword>
<evidence type="ECO:0000313" key="2">
    <source>
        <dbReference type="EMBL" id="TQL57329.1"/>
    </source>
</evidence>
<dbReference type="Gene3D" id="3.30.40.250">
    <property type="match status" value="1"/>
</dbReference>
<keyword evidence="2" id="KW-0687">Ribonucleoprotein</keyword>
<organism evidence="2 3">
    <name type="scientific">Propioniferax innocua</name>
    <dbReference type="NCBI Taxonomy" id="1753"/>
    <lineage>
        <taxon>Bacteria</taxon>
        <taxon>Bacillati</taxon>
        <taxon>Actinomycetota</taxon>
        <taxon>Actinomycetes</taxon>
        <taxon>Propionibacteriales</taxon>
        <taxon>Propionibacteriaceae</taxon>
        <taxon>Propioniferax</taxon>
    </lineage>
</organism>
<keyword evidence="2" id="KW-0808">Transferase</keyword>
<comment type="caution">
    <text evidence="2">The sequence shown here is derived from an EMBL/GenBank/DDBJ whole genome shotgun (WGS) entry which is preliminary data.</text>
</comment>
<gene>
    <name evidence="2" type="ORF">FB460_2406</name>
</gene>
<sequence>MTPLRFRESLDVHFVDTDKLFLLSENMNVLLDNPVAVAVARQVNGQRNLSQVVAALAPEISPMTAFAVTKGMCQAGYLMEGAPTGDDFAAYLDGHGLDSSAVRGRAGSTTVGIVLLDERAAAAQAAEQSRQALEGLGCAVTVVAASEWRQVGDSSLLVVMCDDYLQPSLREINEYRVATESPWLLTRPLGSTLWVGPTFMPGETGCWRCLDQRLTANRQVERYLAEKNSHDYAAASVRGFLPGSEGLIAGFLAREVANLIGETQMRTSGVMLSVDPGTLEVEEHALIHQPQCSACGDPDRALNTAGFELGEATATDLKDGGFRVCSPEETVARLEHHISPYLGAVSRLESLGVDTEGVTYSFGAGHNFAMISDDVALLRSNMRGQSGGKGRTEAQAKASAICEALERYCGVWSPQVPAVRGSFNRLRDEARVLHPHDSLLFSETQYDNRATLNKLPDHRLHRIPKRFDEDRETNFTKARSLTTGEEVLVPGGLIWYGEPDTRTHHYVSTDSNGGAAGNTLEEAILQGLCEVLERDSVALWWFSRVQRPAVDLDSFGDPYIARLQEFYAEMDRSLWMLDLTSDIGVPTFAALSRREHDVEDIMLGFGCHPDPHVAMFRSMTELNQFLPYVVRRDAQGNTLYQTDDDATLNWCKTVTLDTDPWLRPHDGLKAYTKADADATRPSARIDLAVGNLVERLQGAGVETLVVNQTRPDIDLSVVKVITPGLRHFWPRSAPGRLYDAPVAMGWLEEPLTEAQLNPRGVFF</sequence>
<dbReference type="PROSITE" id="PS51664">
    <property type="entry name" value="YCAO"/>
    <property type="match status" value="1"/>
</dbReference>
<proteinExistence type="predicted"/>
<dbReference type="GO" id="GO:0016740">
    <property type="term" value="F:transferase activity"/>
    <property type="evidence" value="ECO:0007669"/>
    <property type="project" value="UniProtKB-KW"/>
</dbReference>
<dbReference type="GO" id="GO:0005840">
    <property type="term" value="C:ribosome"/>
    <property type="evidence" value="ECO:0007669"/>
    <property type="project" value="UniProtKB-KW"/>
</dbReference>
<evidence type="ECO:0000259" key="1">
    <source>
        <dbReference type="PROSITE" id="PS51664"/>
    </source>
</evidence>
<dbReference type="AlphaFoldDB" id="A0A542ZAF3"/>
<dbReference type="InterPro" id="IPR035985">
    <property type="entry name" value="Ubiquitin-activating_enz"/>
</dbReference>
<name>A0A542ZAF3_9ACTN</name>
<dbReference type="Gene3D" id="3.90.930.60">
    <property type="match status" value="1"/>
</dbReference>
<dbReference type="NCBIfam" id="TIGR03882">
    <property type="entry name" value="cyclo_dehyd_2"/>
    <property type="match status" value="1"/>
</dbReference>
<accession>A0A542ZAF3</accession>
<dbReference type="Gene3D" id="3.30.1330.230">
    <property type="match status" value="1"/>
</dbReference>
<dbReference type="GO" id="GO:0008641">
    <property type="term" value="F:ubiquitin-like modifier activating enzyme activity"/>
    <property type="evidence" value="ECO:0007669"/>
    <property type="project" value="InterPro"/>
</dbReference>
<dbReference type="InterPro" id="IPR003776">
    <property type="entry name" value="YcaO-like_dom"/>
</dbReference>
<dbReference type="PANTHER" id="PTHR37809:SF1">
    <property type="entry name" value="RIBOSOMAL PROTEIN S12 METHYLTHIOTRANSFERASE ACCESSORY FACTOR YCAO"/>
    <property type="match status" value="1"/>
</dbReference>
<evidence type="ECO:0000313" key="3">
    <source>
        <dbReference type="Proteomes" id="UP000316196"/>
    </source>
</evidence>